<name>A0A5B9ECF2_9BACT</name>
<organism evidence="2 3">
    <name type="scientific">Terriglobus albidus</name>
    <dbReference type="NCBI Taxonomy" id="1592106"/>
    <lineage>
        <taxon>Bacteria</taxon>
        <taxon>Pseudomonadati</taxon>
        <taxon>Acidobacteriota</taxon>
        <taxon>Terriglobia</taxon>
        <taxon>Terriglobales</taxon>
        <taxon>Acidobacteriaceae</taxon>
        <taxon>Terriglobus</taxon>
    </lineage>
</organism>
<gene>
    <name evidence="2" type="ORF">FTW19_16410</name>
</gene>
<keyword evidence="1" id="KW-0812">Transmembrane</keyword>
<dbReference type="EMBL" id="CP042806">
    <property type="protein sequence ID" value="QEE29439.1"/>
    <property type="molecule type" value="Genomic_DNA"/>
</dbReference>
<sequence length="407" mass="45276">MSITKTDWAAWQPVTAQDRETVLREMESILASPHFCNSKRYPALLRYVVESSLNGRGDLKERTLGIEVFQRPADYDTNADTIVRFTAGEVRKRLSLYYRDHSDGRLQIVLPTGSYTPEFLLAEEEPAGTPVLKEELAMALPVEVLPGLDAVPASSSSSQRRRSWIAGVSLLLLATVAVSVWRFRPHRVDVVDQFWRPVASEGRSTLLCPGGVVFAPERASGVATAGKDIQYPFVSMQIATSIGQLGGLLQREGVRYEVQSSVALPLTELRDRPVVLLGGYNNDWSIRLLSDLRYHFSTEPEGIILDKQDLSKHWERDRTRSYSSADDYALVARFRNQTTGNIVVVLAGLGRNGTEAATEFVSNPDYLEWLKQQIGDGLGRKNIEVVLKTSVIDGKTGAPSVEAFYTW</sequence>
<dbReference type="KEGG" id="talb:FTW19_16410"/>
<dbReference type="OrthoDB" id="115074at2"/>
<keyword evidence="1" id="KW-1133">Transmembrane helix</keyword>
<evidence type="ECO:0000313" key="2">
    <source>
        <dbReference type="EMBL" id="QEE29439.1"/>
    </source>
</evidence>
<dbReference type="AlphaFoldDB" id="A0A5B9ECF2"/>
<accession>A0A5B9ECF2</accession>
<reference evidence="2 3" key="1">
    <citation type="submission" date="2019-08" db="EMBL/GenBank/DDBJ databases">
        <title>Complete genome sequence of Terriglobus albidus strain ORNL.</title>
        <authorList>
            <person name="Podar M."/>
        </authorList>
    </citation>
    <scope>NUCLEOTIDE SEQUENCE [LARGE SCALE GENOMIC DNA]</scope>
    <source>
        <strain evidence="2 3">ORNL</strain>
    </source>
</reference>
<protein>
    <submittedName>
        <fullName evidence="2">Uncharacterized protein</fullName>
    </submittedName>
</protein>
<evidence type="ECO:0000313" key="3">
    <source>
        <dbReference type="Proteomes" id="UP000321820"/>
    </source>
</evidence>
<keyword evidence="3" id="KW-1185">Reference proteome</keyword>
<evidence type="ECO:0000256" key="1">
    <source>
        <dbReference type="SAM" id="Phobius"/>
    </source>
</evidence>
<proteinExistence type="predicted"/>
<dbReference type="Proteomes" id="UP000321820">
    <property type="component" value="Chromosome"/>
</dbReference>
<keyword evidence="1" id="KW-0472">Membrane</keyword>
<dbReference type="RefSeq" id="WP_147648631.1">
    <property type="nucleotide sequence ID" value="NZ_CP042806.1"/>
</dbReference>
<feature type="transmembrane region" description="Helical" evidence="1">
    <location>
        <begin position="164"/>
        <end position="183"/>
    </location>
</feature>